<dbReference type="InterPro" id="IPR036338">
    <property type="entry name" value="Aha1"/>
</dbReference>
<dbReference type="InterPro" id="IPR023393">
    <property type="entry name" value="START-like_dom_sf"/>
</dbReference>
<dbReference type="SUPFAM" id="SSF55961">
    <property type="entry name" value="Bet v1-like"/>
    <property type="match status" value="1"/>
</dbReference>
<sequence length="372" mass="43564">MVTLQHIPKHISRSFRERKISRKLRTEFLLFYSVSKEMAKWGEGDPRWIVEERPDATNVNNWHWTEKNACAWSQEKIKELFKDVIIERDGFKCKIMEIEKCEGEAVANNRKGKLIFFYEWNICLKWVSLNTETEINGKINIPNLSEENEISEIDVEVILNTNTDEGEKFKHFLYTKGKDIIREKLAKYVSSLKEEFTKGMILPKKDGIENISNKTTRFNRNTPTNIIIESYDSKANNYIVQTTTIKQQLKFMCSGTEFYKVMTIPEFVMAFTKGPAKLFAEKGGQFELLCGVITGEFVDLTPTKIVQKWRCKSWPAGHYSEVTMDIVERHDHTEVNVTQTAVPINEEEVTRINWDKYYWNAIKMTFGFGYFM</sequence>
<gene>
    <name evidence="4" type="primary">LOC105367232</name>
</gene>
<evidence type="ECO:0000313" key="3">
    <source>
        <dbReference type="Proteomes" id="UP000695007"/>
    </source>
</evidence>
<dbReference type="CDD" id="cd08892">
    <property type="entry name" value="SRPBCC_Aha1"/>
    <property type="match status" value="1"/>
</dbReference>
<keyword evidence="3" id="KW-1185">Reference proteome</keyword>
<dbReference type="Proteomes" id="UP000695007">
    <property type="component" value="Unplaced"/>
</dbReference>
<organism evidence="3 4">
    <name type="scientific">Ceratosolen solmsi marchali</name>
    <dbReference type="NCBI Taxonomy" id="326594"/>
    <lineage>
        <taxon>Eukaryota</taxon>
        <taxon>Metazoa</taxon>
        <taxon>Ecdysozoa</taxon>
        <taxon>Arthropoda</taxon>
        <taxon>Hexapoda</taxon>
        <taxon>Insecta</taxon>
        <taxon>Pterygota</taxon>
        <taxon>Neoptera</taxon>
        <taxon>Endopterygota</taxon>
        <taxon>Hymenoptera</taxon>
        <taxon>Apocrita</taxon>
        <taxon>Proctotrupomorpha</taxon>
        <taxon>Chalcidoidea</taxon>
        <taxon>Agaonidae</taxon>
        <taxon>Agaoninae</taxon>
        <taxon>Ceratosolen</taxon>
    </lineage>
</organism>
<dbReference type="KEGG" id="csol:105367232"/>
<dbReference type="GeneID" id="105367232"/>
<dbReference type="RefSeq" id="XP_011504169.1">
    <property type="nucleotide sequence ID" value="XM_011505867.1"/>
</dbReference>
<accession>A0AAJ6YTP3</accession>
<protein>
    <submittedName>
        <fullName evidence="4">Activator of 90 kDa heat shock protein ATPase homolog 1-like</fullName>
    </submittedName>
</protein>
<dbReference type="PANTHER" id="PTHR13009">
    <property type="entry name" value="HEAT SHOCK PROTEIN 90 HSP90 CO-CHAPERONE AHA-1"/>
    <property type="match status" value="1"/>
</dbReference>
<dbReference type="SUPFAM" id="SSF103111">
    <property type="entry name" value="Activator of Hsp90 ATPase, Aha1"/>
    <property type="match status" value="1"/>
</dbReference>
<dbReference type="Gene3D" id="3.15.10.20">
    <property type="entry name" value="Activator of Hsp90 ATPase Aha1, N-terminal domain"/>
    <property type="match status" value="1"/>
</dbReference>
<dbReference type="GO" id="GO:0005829">
    <property type="term" value="C:cytosol"/>
    <property type="evidence" value="ECO:0007669"/>
    <property type="project" value="TreeGrafter"/>
</dbReference>
<feature type="domain" description="Activator of Hsp90 ATPase AHSA1-like N-terminal" evidence="2">
    <location>
        <begin position="66"/>
        <end position="198"/>
    </location>
</feature>
<proteinExistence type="inferred from homology"/>
<evidence type="ECO:0000256" key="1">
    <source>
        <dbReference type="ARBA" id="ARBA00006817"/>
    </source>
</evidence>
<comment type="similarity">
    <text evidence="1">Belongs to the AHA1 family.</text>
</comment>
<dbReference type="Pfam" id="PF08327">
    <property type="entry name" value="AHSA1"/>
    <property type="match status" value="1"/>
</dbReference>
<dbReference type="Pfam" id="PF09229">
    <property type="entry name" value="Aha1_N"/>
    <property type="match status" value="1"/>
</dbReference>
<reference evidence="4" key="1">
    <citation type="submission" date="2025-08" db="UniProtKB">
        <authorList>
            <consortium name="RefSeq"/>
        </authorList>
    </citation>
    <scope>IDENTIFICATION</scope>
</reference>
<dbReference type="GO" id="GO:0006457">
    <property type="term" value="P:protein folding"/>
    <property type="evidence" value="ECO:0007669"/>
    <property type="project" value="TreeGrafter"/>
</dbReference>
<dbReference type="AlphaFoldDB" id="A0AAJ6YTP3"/>
<dbReference type="GO" id="GO:0051087">
    <property type="term" value="F:protein-folding chaperone binding"/>
    <property type="evidence" value="ECO:0007669"/>
    <property type="project" value="InterPro"/>
</dbReference>
<dbReference type="InterPro" id="IPR015310">
    <property type="entry name" value="AHSA1-like_N"/>
</dbReference>
<dbReference type="InterPro" id="IPR013538">
    <property type="entry name" value="ASHA1/2-like_C"/>
</dbReference>
<name>A0AAJ6YTP3_9HYME</name>
<evidence type="ECO:0000259" key="2">
    <source>
        <dbReference type="SMART" id="SM01000"/>
    </source>
</evidence>
<evidence type="ECO:0000313" key="4">
    <source>
        <dbReference type="RefSeq" id="XP_011504169.1"/>
    </source>
</evidence>
<dbReference type="Gene3D" id="3.30.530.20">
    <property type="match status" value="1"/>
</dbReference>
<dbReference type="GO" id="GO:0001671">
    <property type="term" value="F:ATPase activator activity"/>
    <property type="evidence" value="ECO:0007669"/>
    <property type="project" value="InterPro"/>
</dbReference>
<dbReference type="PANTHER" id="PTHR13009:SF22">
    <property type="entry name" value="LD43819P"/>
    <property type="match status" value="1"/>
</dbReference>
<dbReference type="SMART" id="SM01000">
    <property type="entry name" value="Aha1_N"/>
    <property type="match status" value="1"/>
</dbReference>